<dbReference type="AlphaFoldDB" id="A0A914CLR1"/>
<protein>
    <submittedName>
        <fullName evidence="2">Uncharacterized protein</fullName>
    </submittedName>
</protein>
<dbReference type="PANTHER" id="PTHR36944">
    <property type="entry name" value="PROTEIN CBG02791-RELATED"/>
    <property type="match status" value="1"/>
</dbReference>
<dbReference type="WBParaSite" id="ACRNAN_scaffold117.g22484.t1">
    <property type="protein sequence ID" value="ACRNAN_scaffold117.g22484.t1"/>
    <property type="gene ID" value="ACRNAN_scaffold117.g22484"/>
</dbReference>
<dbReference type="Proteomes" id="UP000887540">
    <property type="component" value="Unplaced"/>
</dbReference>
<name>A0A914CLR1_9BILA</name>
<keyword evidence="1" id="KW-1185">Reference proteome</keyword>
<dbReference type="PANTHER" id="PTHR36944:SF3">
    <property type="entry name" value="PROTEIN CBG10961"/>
    <property type="match status" value="1"/>
</dbReference>
<proteinExistence type="predicted"/>
<reference evidence="2" key="1">
    <citation type="submission" date="2022-11" db="UniProtKB">
        <authorList>
            <consortium name="WormBaseParasite"/>
        </authorList>
    </citation>
    <scope>IDENTIFICATION</scope>
</reference>
<evidence type="ECO:0000313" key="1">
    <source>
        <dbReference type="Proteomes" id="UP000887540"/>
    </source>
</evidence>
<evidence type="ECO:0000313" key="2">
    <source>
        <dbReference type="WBParaSite" id="ACRNAN_scaffold117.g22484.t1"/>
    </source>
</evidence>
<accession>A0A914CLR1</accession>
<organism evidence="1 2">
    <name type="scientific">Acrobeloides nanus</name>
    <dbReference type="NCBI Taxonomy" id="290746"/>
    <lineage>
        <taxon>Eukaryota</taxon>
        <taxon>Metazoa</taxon>
        <taxon>Ecdysozoa</taxon>
        <taxon>Nematoda</taxon>
        <taxon>Chromadorea</taxon>
        <taxon>Rhabditida</taxon>
        <taxon>Tylenchina</taxon>
        <taxon>Cephalobomorpha</taxon>
        <taxon>Cephaloboidea</taxon>
        <taxon>Cephalobidae</taxon>
        <taxon>Acrobeloides</taxon>
    </lineage>
</organism>
<sequence length="178" mass="21408">MEKHICLDHRQDFDNNFDCIQKSQMNHRCTKKCEDEAKNLVDLTAEATEELHFNEANIWEFRYKNRMCHLQTCYYECRMHLIDNKCHENEKVETKKVIRSYYSAQNLDEWEEYRKANMTTLFPRLCRRFLPTEYQVHSEPENCQRSMIPDADFLDCSEVGVISKIREIVESTIYRSSG</sequence>